<dbReference type="InterPro" id="IPR029058">
    <property type="entry name" value="AB_hydrolase_fold"/>
</dbReference>
<keyword evidence="2" id="KW-0378">Hydrolase</keyword>
<dbReference type="SUPFAM" id="SSF53474">
    <property type="entry name" value="alpha/beta-Hydrolases"/>
    <property type="match status" value="1"/>
</dbReference>
<dbReference type="Proteomes" id="UP000485562">
    <property type="component" value="Unassembled WGS sequence"/>
</dbReference>
<dbReference type="PANTHER" id="PTHR47381">
    <property type="entry name" value="ALPHA/BETA-HYDROLASES SUPERFAMILY PROTEIN"/>
    <property type="match status" value="1"/>
</dbReference>
<gene>
    <name evidence="2" type="ORF">BWX89_00590</name>
</gene>
<dbReference type="Pfam" id="PF01738">
    <property type="entry name" value="DLH"/>
    <property type="match status" value="1"/>
</dbReference>
<name>A0A1V6CBJ1_UNCT6</name>
<evidence type="ECO:0000259" key="1">
    <source>
        <dbReference type="Pfam" id="PF01738"/>
    </source>
</evidence>
<dbReference type="InterPro" id="IPR002925">
    <property type="entry name" value="Dienelactn_hydro"/>
</dbReference>
<proteinExistence type="predicted"/>
<evidence type="ECO:0000313" key="2">
    <source>
        <dbReference type="EMBL" id="OQB74268.1"/>
    </source>
</evidence>
<dbReference type="PANTHER" id="PTHR47381:SF3">
    <property type="entry name" value="ALPHA_BETA-HYDROLASES SUPERFAMILY PROTEIN"/>
    <property type="match status" value="1"/>
</dbReference>
<sequence length="304" mass="34419">MKNQEQKRKLLYNLLGKLPDRKRSVSGKAFYTQNCDGYLLEHIVLDLNGIEEVSAYLAKPAIEKEKFPVIVFNHAHGGKYELGKDEILLKKSALGGKSWADILTSSGFAVFSIDCWNFGDRSGRDETALFKELIWKGFVLWGLMVYDTIKAIDYLETRVDIDTKKLGMMGVSMGSTMSWWVSALDVRVCACVDICCLTDFESLIETGRLNGHGIYYYVPGLLEHFNTADINALIAPRPHLALEGEYDTLTPAKGLDKIDLILKKIYADCGAPDNWTMKRYHVGHRLTSNMAYETIQFFKKYLLT</sequence>
<dbReference type="GO" id="GO:0016787">
    <property type="term" value="F:hydrolase activity"/>
    <property type="evidence" value="ECO:0007669"/>
    <property type="project" value="UniProtKB-KW"/>
</dbReference>
<feature type="domain" description="Dienelactone hydrolase" evidence="1">
    <location>
        <begin position="55"/>
        <end position="192"/>
    </location>
</feature>
<protein>
    <submittedName>
        <fullName evidence="2">Alpha/beta hydrolase family protein</fullName>
    </submittedName>
</protein>
<dbReference type="AlphaFoldDB" id="A0A1V6CBJ1"/>
<dbReference type="EMBL" id="MWDQ01000046">
    <property type="protein sequence ID" value="OQB74268.1"/>
    <property type="molecule type" value="Genomic_DNA"/>
</dbReference>
<accession>A0A1V6CBJ1</accession>
<reference evidence="2" key="1">
    <citation type="submission" date="2017-02" db="EMBL/GenBank/DDBJ databases">
        <title>Delving into the versatile metabolic prowess of the omnipresent phylum Bacteroidetes.</title>
        <authorList>
            <person name="Nobu M.K."/>
            <person name="Mei R."/>
            <person name="Narihiro T."/>
            <person name="Kuroda K."/>
            <person name="Liu W.-T."/>
        </authorList>
    </citation>
    <scope>NUCLEOTIDE SEQUENCE</scope>
    <source>
        <strain evidence="2">ADurb.Bin131</strain>
    </source>
</reference>
<dbReference type="Gene3D" id="3.40.50.1820">
    <property type="entry name" value="alpha/beta hydrolase"/>
    <property type="match status" value="1"/>
</dbReference>
<comment type="caution">
    <text evidence="2">The sequence shown here is derived from an EMBL/GenBank/DDBJ whole genome shotgun (WGS) entry which is preliminary data.</text>
</comment>
<organism evidence="2">
    <name type="scientific">candidate division TA06 bacterium ADurb.Bin131</name>
    <dbReference type="NCBI Taxonomy" id="1852827"/>
    <lineage>
        <taxon>Bacteria</taxon>
        <taxon>Bacteria division TA06</taxon>
    </lineage>
</organism>